<dbReference type="Proteomes" id="UP000789524">
    <property type="component" value="Unassembled WGS sequence"/>
</dbReference>
<name>A0A8J2W4Z5_9NEOP</name>
<accession>A0A8J2W4Z5</accession>
<reference evidence="1" key="1">
    <citation type="submission" date="2021-09" db="EMBL/GenBank/DDBJ databases">
        <authorList>
            <person name="Martin H S."/>
        </authorList>
    </citation>
    <scope>NUCLEOTIDE SEQUENCE</scope>
</reference>
<dbReference type="AlphaFoldDB" id="A0A8J2W4Z5"/>
<gene>
    <name evidence="1" type="ORF">DCHRY22_LOCUS13132</name>
</gene>
<sequence length="143" mass="16280">MKGCYNEELTEGTERSVKGDFKIDRIEKKLTLYGFGEAADQSKELFILGALYVQTRLVWLRVFVVVDATTPPPSPHYVPLSPPVRVLHETAHLHPEFVLLYGISRVLSLTHARPGPMRSLERRSNIKQNGLQTLVSGERLWLR</sequence>
<protein>
    <submittedName>
        <fullName evidence="1">(African queen) hypothetical protein</fullName>
    </submittedName>
</protein>
<dbReference type="EMBL" id="CAKASE010000079">
    <property type="protein sequence ID" value="CAG9579515.1"/>
    <property type="molecule type" value="Genomic_DNA"/>
</dbReference>
<proteinExistence type="predicted"/>
<evidence type="ECO:0000313" key="2">
    <source>
        <dbReference type="Proteomes" id="UP000789524"/>
    </source>
</evidence>
<evidence type="ECO:0000313" key="1">
    <source>
        <dbReference type="EMBL" id="CAG9579515.1"/>
    </source>
</evidence>
<comment type="caution">
    <text evidence="1">The sequence shown here is derived from an EMBL/GenBank/DDBJ whole genome shotgun (WGS) entry which is preliminary data.</text>
</comment>
<keyword evidence="2" id="KW-1185">Reference proteome</keyword>
<organism evidence="1 2">
    <name type="scientific">Danaus chrysippus</name>
    <name type="common">African queen</name>
    <dbReference type="NCBI Taxonomy" id="151541"/>
    <lineage>
        <taxon>Eukaryota</taxon>
        <taxon>Metazoa</taxon>
        <taxon>Ecdysozoa</taxon>
        <taxon>Arthropoda</taxon>
        <taxon>Hexapoda</taxon>
        <taxon>Insecta</taxon>
        <taxon>Pterygota</taxon>
        <taxon>Neoptera</taxon>
        <taxon>Endopterygota</taxon>
        <taxon>Lepidoptera</taxon>
        <taxon>Glossata</taxon>
        <taxon>Ditrysia</taxon>
        <taxon>Papilionoidea</taxon>
        <taxon>Nymphalidae</taxon>
        <taxon>Danainae</taxon>
        <taxon>Danaini</taxon>
        <taxon>Danaina</taxon>
        <taxon>Danaus</taxon>
        <taxon>Anosia</taxon>
    </lineage>
</organism>